<dbReference type="Proteomes" id="UP000053342">
    <property type="component" value="Unassembled WGS sequence"/>
</dbReference>
<dbReference type="InterPro" id="IPR039763">
    <property type="entry name" value="ARMT1"/>
</dbReference>
<protein>
    <recommendedName>
        <fullName evidence="7">Sugar phosphate phosphatase</fullName>
        <ecNumber evidence="7">3.1.3.-</ecNumber>
    </recommendedName>
</protein>
<evidence type="ECO:0000256" key="6">
    <source>
        <dbReference type="ARBA" id="ARBA00048809"/>
    </source>
</evidence>
<comment type="catalytic activity">
    <reaction evidence="1 7">
        <text>beta-D-fructose 1-phosphate + H2O = D-fructose + phosphate</text>
        <dbReference type="Rhea" id="RHEA:35603"/>
        <dbReference type="ChEBI" id="CHEBI:15377"/>
        <dbReference type="ChEBI" id="CHEBI:37721"/>
        <dbReference type="ChEBI" id="CHEBI:43474"/>
        <dbReference type="ChEBI" id="CHEBI:138881"/>
    </reaction>
</comment>
<dbReference type="VEuPathDB" id="FungiDB:PV06_01017"/>
<dbReference type="GO" id="GO:0006974">
    <property type="term" value="P:DNA damage response"/>
    <property type="evidence" value="ECO:0007669"/>
    <property type="project" value="TreeGrafter"/>
</dbReference>
<dbReference type="OrthoDB" id="541375at2759"/>
<dbReference type="PANTHER" id="PTHR12260:SF6">
    <property type="entry name" value="DAMAGE-CONTROL PHOSPHATASE ARMT1"/>
    <property type="match status" value="1"/>
</dbReference>
<dbReference type="GO" id="GO:0005634">
    <property type="term" value="C:nucleus"/>
    <property type="evidence" value="ECO:0007669"/>
    <property type="project" value="TreeGrafter"/>
</dbReference>
<dbReference type="GO" id="GO:0046872">
    <property type="term" value="F:metal ion binding"/>
    <property type="evidence" value="ECO:0007669"/>
    <property type="project" value="UniProtKB-UniRule"/>
</dbReference>
<dbReference type="Gene3D" id="3.40.50.10880">
    <property type="entry name" value="Uncharacterised protein PF01937, DUF89, domain 3"/>
    <property type="match status" value="1"/>
</dbReference>
<evidence type="ECO:0000256" key="4">
    <source>
        <dbReference type="ARBA" id="ARBA00022801"/>
    </source>
</evidence>
<comment type="similarity">
    <text evidence="2 7">Belongs to the damage-control phosphatase family. Sugar phosphate phosphatase III subfamily.</text>
</comment>
<sequence length="488" mass="54096">MDLDPPIPKYQTSDPTSFAYKSARERWPAIITGAIDDVTRSVSALPGDAEDAVAEGKRIISSLGSLKYELQHDRALVEIGDDGQADVGLYNDELAARGRESGGGVVKWHGVEWLYGECYLYRRIGVLFSTARTAAWKGYDPFARQKMDTFRSSRNAVLELATRYREIIAQIKGSEDHRHLLAAGDESDEAEAEKTLFVEMAEICLWGNATDLSLLTTLTYEDIQKLQGSQARRESEKNVIVNDLGKAFDVLKRAEREGHQNRRVDIVLDNAGFELFVDLVLAGYLVAVGLATEVVLHPKSMPWFVSDVVPGDFAALLDAMRDPATFYASSETESKGLTEQQESDIKFLFEDWKNLHEDGKLILRPNRFWTHAGSFWRMPKIAPEVLEDLRESELVVFKGDLNYRKLTGDATWQPTTPFTDAIGPLGPGSGLRVLALRTCKADVVVGLPNGKDEEIRAMEGGGGDSGARKWAWSGKWAVVQFSDGKGTT</sequence>
<comment type="catalytic activity">
    <reaction evidence="6 7">
        <text>beta-D-fructose 6-phosphate = dihydroxyacetone + D-glyceraldehyde 3-phosphate</text>
        <dbReference type="Rhea" id="RHEA:28002"/>
        <dbReference type="ChEBI" id="CHEBI:16016"/>
        <dbReference type="ChEBI" id="CHEBI:57634"/>
        <dbReference type="ChEBI" id="CHEBI:59776"/>
    </reaction>
</comment>
<evidence type="ECO:0000313" key="10">
    <source>
        <dbReference type="Proteomes" id="UP000053342"/>
    </source>
</evidence>
<dbReference type="RefSeq" id="XP_016268650.1">
    <property type="nucleotide sequence ID" value="XM_016401597.1"/>
</dbReference>
<comment type="cofactor">
    <cofactor evidence="7">
        <name>Mn(2+)</name>
        <dbReference type="ChEBI" id="CHEBI:29035"/>
    </cofactor>
    <cofactor evidence="7">
        <name>Ni(2+)</name>
        <dbReference type="ChEBI" id="CHEBI:49786"/>
    </cofactor>
</comment>
<name>A0A0D2EKK7_9EURO</name>
<accession>A0A0D2EKK7</accession>
<dbReference type="Pfam" id="PF01937">
    <property type="entry name" value="ARMT1-like_dom"/>
    <property type="match status" value="1"/>
</dbReference>
<dbReference type="SUPFAM" id="SSF111321">
    <property type="entry name" value="AF1104-like"/>
    <property type="match status" value="1"/>
</dbReference>
<evidence type="ECO:0000256" key="1">
    <source>
        <dbReference type="ARBA" id="ARBA00001326"/>
    </source>
</evidence>
<evidence type="ECO:0000256" key="5">
    <source>
        <dbReference type="ARBA" id="ARBA00023211"/>
    </source>
</evidence>
<proteinExistence type="inferred from homology"/>
<dbReference type="AlphaFoldDB" id="A0A0D2EKK7"/>
<dbReference type="InterPro" id="IPR036075">
    <property type="entry name" value="ARMT-1-like_metal-bd_sf"/>
</dbReference>
<dbReference type="EMBL" id="KN847332">
    <property type="protein sequence ID" value="KIW48434.1"/>
    <property type="molecule type" value="Genomic_DNA"/>
</dbReference>
<dbReference type="STRING" id="215243.A0A0D2EKK7"/>
<dbReference type="GeneID" id="27353091"/>
<keyword evidence="10" id="KW-1185">Reference proteome</keyword>
<dbReference type="PANTHER" id="PTHR12260">
    <property type="entry name" value="DAMAGE-CONTROL PHOSPHATASE ARMT1"/>
    <property type="match status" value="1"/>
</dbReference>
<dbReference type="Gene3D" id="1.20.930.60">
    <property type="match status" value="1"/>
</dbReference>
<dbReference type="GO" id="GO:0103026">
    <property type="term" value="F:fructose-1-phosphatase activity"/>
    <property type="evidence" value="ECO:0007669"/>
    <property type="project" value="RHEA"/>
</dbReference>
<dbReference type="InterPro" id="IPR002791">
    <property type="entry name" value="ARMT1-like_metal-bd"/>
</dbReference>
<evidence type="ECO:0000256" key="3">
    <source>
        <dbReference type="ARBA" id="ARBA00022723"/>
    </source>
</evidence>
<keyword evidence="5 7" id="KW-0464">Manganese</keyword>
<dbReference type="HOGENOM" id="CLU_030117_2_1_1"/>
<evidence type="ECO:0000313" key="9">
    <source>
        <dbReference type="EMBL" id="KIW48434.1"/>
    </source>
</evidence>
<gene>
    <name evidence="9" type="ORF">PV06_01017</name>
</gene>
<evidence type="ECO:0000256" key="2">
    <source>
        <dbReference type="ARBA" id="ARBA00009519"/>
    </source>
</evidence>
<organism evidence="9 10">
    <name type="scientific">Exophiala oligosperma</name>
    <dbReference type="NCBI Taxonomy" id="215243"/>
    <lineage>
        <taxon>Eukaryota</taxon>
        <taxon>Fungi</taxon>
        <taxon>Dikarya</taxon>
        <taxon>Ascomycota</taxon>
        <taxon>Pezizomycotina</taxon>
        <taxon>Eurotiomycetes</taxon>
        <taxon>Chaetothyriomycetidae</taxon>
        <taxon>Chaetothyriales</taxon>
        <taxon>Herpotrichiellaceae</taxon>
        <taxon>Exophiala</taxon>
    </lineage>
</organism>
<keyword evidence="4 7" id="KW-0378">Hydrolase</keyword>
<reference evidence="9 10" key="1">
    <citation type="submission" date="2015-01" db="EMBL/GenBank/DDBJ databases">
        <title>The Genome Sequence of Exophiala oligosperma CBS72588.</title>
        <authorList>
            <consortium name="The Broad Institute Genomics Platform"/>
            <person name="Cuomo C."/>
            <person name="de Hoog S."/>
            <person name="Gorbushina A."/>
            <person name="Stielow B."/>
            <person name="Teixiera M."/>
            <person name="Abouelleil A."/>
            <person name="Chapman S.B."/>
            <person name="Priest M."/>
            <person name="Young S.K."/>
            <person name="Wortman J."/>
            <person name="Nusbaum C."/>
            <person name="Birren B."/>
        </authorList>
    </citation>
    <scope>NUCLEOTIDE SEQUENCE [LARGE SCALE GENOMIC DNA]</scope>
    <source>
        <strain evidence="9 10">CBS 72588</strain>
    </source>
</reference>
<comment type="domain">
    <text evidence="7">Subfamily III proteins have a conserved RTxK motif about 40-50 residues from the C-terminus; the threonine may be replaced by serine or cysteine.</text>
</comment>
<comment type="function">
    <text evidence="7">Metal-dependent phosphatase that shows phosphatase activity against several substrates, including fructose-1-phosphate and fructose-6-phosphate. Its preference for fructose-1-phosphate, a strong glycating agent that causes DNA damage rather than a canonical yeast metabolite, suggests a damage-control function in hexose phosphate metabolism.</text>
</comment>
<keyword evidence="3 7" id="KW-0479">Metal-binding</keyword>
<feature type="domain" description="Damage-control phosphatase ARMT1-like metal-binding" evidence="8">
    <location>
        <begin position="23"/>
        <end position="454"/>
    </location>
</feature>
<dbReference type="EC" id="3.1.3.-" evidence="7"/>
<dbReference type="GO" id="GO:0097023">
    <property type="term" value="F:fructose 6-phosphate aldolase activity"/>
    <property type="evidence" value="ECO:0007669"/>
    <property type="project" value="RHEA"/>
</dbReference>
<evidence type="ECO:0000259" key="8">
    <source>
        <dbReference type="Pfam" id="PF01937"/>
    </source>
</evidence>
<evidence type="ECO:0000256" key="7">
    <source>
        <dbReference type="RuleBase" id="RU367030"/>
    </source>
</evidence>